<dbReference type="SUPFAM" id="SSF51735">
    <property type="entry name" value="NAD(P)-binding Rossmann-fold domains"/>
    <property type="match status" value="1"/>
</dbReference>
<name>A0A2H0V0C9_9BACT</name>
<gene>
    <name evidence="2" type="ORF">COU01_01515</name>
</gene>
<comment type="caution">
    <text evidence="2">The sequence shown here is derived from an EMBL/GenBank/DDBJ whole genome shotgun (WGS) entry which is preliminary data.</text>
</comment>
<proteinExistence type="predicted"/>
<dbReference type="PANTHER" id="PTHR43245:SF13">
    <property type="entry name" value="UDP-D-APIOSE_UDP-D-XYLOSE SYNTHASE 2"/>
    <property type="match status" value="1"/>
</dbReference>
<protein>
    <submittedName>
        <fullName evidence="2">Epimerase</fullName>
    </submittedName>
</protein>
<dbReference type="PANTHER" id="PTHR43245">
    <property type="entry name" value="BIFUNCTIONAL POLYMYXIN RESISTANCE PROTEIN ARNA"/>
    <property type="match status" value="1"/>
</dbReference>
<dbReference type="InterPro" id="IPR016040">
    <property type="entry name" value="NAD(P)-bd_dom"/>
</dbReference>
<dbReference type="InterPro" id="IPR050177">
    <property type="entry name" value="Lipid_A_modif_metabolic_enz"/>
</dbReference>
<organism evidence="2 3">
    <name type="scientific">Candidatus Falkowbacteria bacterium CG10_big_fil_rev_8_21_14_0_10_44_15</name>
    <dbReference type="NCBI Taxonomy" id="1974569"/>
    <lineage>
        <taxon>Bacteria</taxon>
        <taxon>Candidatus Falkowiibacteriota</taxon>
    </lineage>
</organism>
<dbReference type="Gene3D" id="3.40.50.720">
    <property type="entry name" value="NAD(P)-binding Rossmann-like Domain"/>
    <property type="match status" value="1"/>
</dbReference>
<evidence type="ECO:0000259" key="1">
    <source>
        <dbReference type="Pfam" id="PF16363"/>
    </source>
</evidence>
<feature type="domain" description="NAD(P)-binding" evidence="1">
    <location>
        <begin position="3"/>
        <end position="252"/>
    </location>
</feature>
<evidence type="ECO:0000313" key="2">
    <source>
        <dbReference type="EMBL" id="PIR92515.1"/>
    </source>
</evidence>
<dbReference type="InterPro" id="IPR036291">
    <property type="entry name" value="NAD(P)-bd_dom_sf"/>
</dbReference>
<dbReference type="Pfam" id="PF16363">
    <property type="entry name" value="GDP_Man_Dehyd"/>
    <property type="match status" value="1"/>
</dbReference>
<dbReference type="EMBL" id="PFAT01000021">
    <property type="protein sequence ID" value="PIR92515.1"/>
    <property type="molecule type" value="Genomic_DNA"/>
</dbReference>
<evidence type="ECO:0000313" key="3">
    <source>
        <dbReference type="Proteomes" id="UP000228510"/>
    </source>
</evidence>
<sequence>MATDFDHVYHLAAVNGTKNFYEMPAEVLRINTLSLILMLEWIKSLPKKPKLCFTSSNEAYAGALESFQQLPIPTPEAVPLVISDTYNPRWSYAGSKLIGELFVIHYAKAYDFPAVIVRPHNFYGPRAGFGHVIPGLCEKIIKRTDPFPLPGTEETRTFCYITDAVKAIRLLMEASATDNQPIETVHIGATDEITMRELAEKMFAVTGWRPRQLDAQPSPAGSVKRRLADIAKIKKLVDWEPETSLAYGLKKTFEWYKKALRN</sequence>
<reference evidence="3" key="1">
    <citation type="submission" date="2017-09" db="EMBL/GenBank/DDBJ databases">
        <title>Depth-based differentiation of microbial function through sediment-hosted aquifers and enrichment of novel symbionts in the deep terrestrial subsurface.</title>
        <authorList>
            <person name="Probst A.J."/>
            <person name="Ladd B."/>
            <person name="Jarett J.K."/>
            <person name="Geller-Mcgrath D.E."/>
            <person name="Sieber C.M.K."/>
            <person name="Emerson J.B."/>
            <person name="Anantharaman K."/>
            <person name="Thomas B.C."/>
            <person name="Malmstrom R."/>
            <person name="Stieglmeier M."/>
            <person name="Klingl A."/>
            <person name="Woyke T."/>
            <person name="Ryan C.M."/>
            <person name="Banfield J.F."/>
        </authorList>
    </citation>
    <scope>NUCLEOTIDE SEQUENCE [LARGE SCALE GENOMIC DNA]</scope>
</reference>
<accession>A0A2H0V0C9</accession>
<dbReference type="Proteomes" id="UP000228510">
    <property type="component" value="Unassembled WGS sequence"/>
</dbReference>
<dbReference type="AlphaFoldDB" id="A0A2H0V0C9"/>